<reference evidence="20 21" key="1">
    <citation type="submission" date="2019-10" db="EMBL/GenBank/DDBJ databases">
        <title>Genomic and transcriptomic insights into the perfect genentic adaptation of a filamentous nitrogen-fixing cyanobacterium to rice fields.</title>
        <authorList>
            <person name="Chen Z."/>
        </authorList>
    </citation>
    <scope>NUCLEOTIDE SEQUENCE [LARGE SCALE GENOMIC DNA]</scope>
    <source>
        <strain evidence="20">CCNUC1</strain>
    </source>
</reference>
<dbReference type="CDD" id="cd00082">
    <property type="entry name" value="HisKA"/>
    <property type="match status" value="1"/>
</dbReference>
<dbReference type="InterPro" id="IPR036890">
    <property type="entry name" value="HATPase_C_sf"/>
</dbReference>
<dbReference type="Pfam" id="PF00512">
    <property type="entry name" value="HisKA"/>
    <property type="match status" value="1"/>
</dbReference>
<evidence type="ECO:0000256" key="7">
    <source>
        <dbReference type="ARBA" id="ARBA00022741"/>
    </source>
</evidence>
<evidence type="ECO:0000256" key="9">
    <source>
        <dbReference type="ARBA" id="ARBA00022840"/>
    </source>
</evidence>
<keyword evidence="5 14" id="KW-0597">Phosphoprotein</keyword>
<evidence type="ECO:0000259" key="17">
    <source>
        <dbReference type="PROSITE" id="PS50110"/>
    </source>
</evidence>
<dbReference type="SUPFAM" id="SSF55781">
    <property type="entry name" value="GAF domain-like"/>
    <property type="match status" value="2"/>
</dbReference>
<dbReference type="InterPro" id="IPR000700">
    <property type="entry name" value="PAS-assoc_C"/>
</dbReference>
<dbReference type="Gene3D" id="3.30.565.10">
    <property type="entry name" value="Histidine kinase-like ATPase, C-terminal domain"/>
    <property type="match status" value="1"/>
</dbReference>
<dbReference type="SMART" id="SM00091">
    <property type="entry name" value="PAS"/>
    <property type="match status" value="6"/>
</dbReference>
<feature type="domain" description="PAC" evidence="19">
    <location>
        <begin position="591"/>
        <end position="649"/>
    </location>
</feature>
<evidence type="ECO:0000256" key="6">
    <source>
        <dbReference type="ARBA" id="ARBA00022679"/>
    </source>
</evidence>
<dbReference type="FunFam" id="1.10.287.130:FF:000038">
    <property type="entry name" value="Sensory transduction histidine kinase"/>
    <property type="match status" value="1"/>
</dbReference>
<dbReference type="SMART" id="SM00388">
    <property type="entry name" value="HisKA"/>
    <property type="match status" value="1"/>
</dbReference>
<accession>A0A5P8WBH9</accession>
<dbReference type="FunFam" id="3.30.565.10:FF:000010">
    <property type="entry name" value="Sensor histidine kinase RcsC"/>
    <property type="match status" value="1"/>
</dbReference>
<feature type="domain" description="PAC" evidence="19">
    <location>
        <begin position="216"/>
        <end position="268"/>
    </location>
</feature>
<evidence type="ECO:0000256" key="5">
    <source>
        <dbReference type="ARBA" id="ARBA00022553"/>
    </source>
</evidence>
<comment type="catalytic activity">
    <reaction evidence="1">
        <text>ATP + protein L-histidine = ADP + protein N-phospho-L-histidine.</text>
        <dbReference type="EC" id="2.7.13.3"/>
    </reaction>
</comment>
<comment type="similarity">
    <text evidence="3">In the N-terminal section; belongs to the phytochrome family.</text>
</comment>
<dbReference type="PANTHER" id="PTHR43047">
    <property type="entry name" value="TWO-COMPONENT HISTIDINE PROTEIN KINASE"/>
    <property type="match status" value="1"/>
</dbReference>
<dbReference type="InterPro" id="IPR005467">
    <property type="entry name" value="His_kinase_dom"/>
</dbReference>
<evidence type="ECO:0000256" key="15">
    <source>
        <dbReference type="SAM" id="MobiDB-lite"/>
    </source>
</evidence>
<dbReference type="EMBL" id="CP045227">
    <property type="protein sequence ID" value="QFS50143.1"/>
    <property type="molecule type" value="Genomic_DNA"/>
</dbReference>
<keyword evidence="7" id="KW-0547">Nucleotide-binding</keyword>
<dbReference type="Pfam" id="PF13188">
    <property type="entry name" value="PAS_8"/>
    <property type="match status" value="1"/>
</dbReference>
<sequence>MMSAKQLEQIKQLQATLTKMKVTLGAIADAVIWVGEDRRIQWCNPSFEGLVNQPYDSVCGAKLTDLLPLAQAGQPAYPDVRILNGEYETANYQFQQGEQTLTLQISGNCTGLTDDQCAILVIRDITLTQRTQESLQEIEERLQTLINATPDIICLKDGEGKWLLSNQANLDFLQIEGVDYQGKTDSELAEFSNFYHDALLNCNKTDEQAWQLGCVHRVEEVIPRPDGTVSSVDMIKAPLFHQDGRRKALVVLGRDLSDRKQTQVALENSLSLLNTIFESIQDGILVVDSLNNITSYNQKFLEMWSIPPELLTEPDHPQRLAYLANQLKDPNVFLQRVRELYSQPEVVSYDSLELCDGRVFERYSCPQRIGEQIIGRVWSFRDITQRQKAEEALRQSELQYRSIFEAINDGLFITEIETEKVAEVNPAACQMHGYSYEEFLTLHPSVYIHPDSHSVFLEFLETTRSGGQFYGPAVDICKDGTLIDVEVKGTTCIYNGKPHILAIVRDITARKRTEEALRQSEVQYRDLVQTANCIILRWDGNGDIIFLNDYGQRIFGFDLDEIIGRNVIGTIVPETETSGRDLQMLMVDICQHPENYLFNENENLCQNGDRLWIVWANKPILDEQGNLIEILSVGTDATERKQQEQALRLIVEGTAAKTGDEFFNSCVRYLAEVLQVQYALVTEFDDEPKTRVRTLAFWCGGAINENLEYELQGTPCEHTLQGNLCHYSQAVQTAFPEDADLVKMNAESFFGVPLTSSSGEIIGHLAVIDVKPMKHDPGRELIVKIFAARAGAELERKQAEAALQQSELKFRTIVEKVNDVLFVISSDGVFNYISPNILNTTGFAPSEMEGNSLEFFTHPDDLPKCQEVAQTILATGERISGTEYRAKHRSRGWVWLTSNAVRTQDAQGNFQIVGVARDISDRKQAEAALQHRTQAESLLSSISRQFIDQNLETAINFTLRAIAQFIDAEHSCIFELSEDQRRFDLIHEWCGEGVEPLIDLAKGSPVESFPYFYTPILRGNHIQIPCVAQLPPDTAERKLFQGMSFQSVLAVPMLHSGKVVGFVGIAMIHLCKTWSQEDLNLLKLVGEIIAIGRARHQAEEALRVAKEAAETANRAKSAFLANMSHELRTPLNAILGFSQLMERDTSLNPNQRESLATINRSGEHLLNLINDVLEMSKIEAGQIIFNPEDFDLYLLLQTLQEMFQVRAQTKQLFLRFEIAPNLPRYIQTDEGKLRQVLINLLGNAVKFTQTGGVTLRVSLGSREQGGNSSPLPPAPRPSASSPSLHFEVEDTGRGIAPEEMNNLFQPFVQTTSGIQTKEGTGLGLTISRQFVRLLGGDIHLTSSIGQGSTFSFDIQVNLAAALKASPKLSKGRVLKLAADQPSYRVLVVDDRKENRDLIVQLLGSIGFEIEAANNGQEAIAIWQTWQPHLIWMDMRMPVMNGYDATKEIRARERSTNANHRTVIIALTASAFEEQQASILAAGCDDLVRKPFREQVIFEKIAEYLQVRYICAEESSEDGTDSNLENIQFSILDFRSAITVMPSQWVTELNQAAVEVDAERIFQLIEQIPQTHSAFAEKLANLVRRFCFDEIIGLTEDNL</sequence>
<evidence type="ECO:0000256" key="12">
    <source>
        <dbReference type="ARBA" id="ARBA00023306"/>
    </source>
</evidence>
<dbReference type="Pfam" id="PF00072">
    <property type="entry name" value="Response_reg"/>
    <property type="match status" value="1"/>
</dbReference>
<dbReference type="PRINTS" id="PR00344">
    <property type="entry name" value="BCTRLSENSOR"/>
</dbReference>
<evidence type="ECO:0000256" key="14">
    <source>
        <dbReference type="PROSITE-ProRule" id="PRU00169"/>
    </source>
</evidence>
<dbReference type="CDD" id="cd17546">
    <property type="entry name" value="REC_hyHK_CKI1_RcsC-like"/>
    <property type="match status" value="1"/>
</dbReference>
<name>A0A5P8WBH9_9NOSO</name>
<dbReference type="SMART" id="SM00086">
    <property type="entry name" value="PAC"/>
    <property type="match status" value="4"/>
</dbReference>
<gene>
    <name evidence="20" type="ORF">GXM_07637</name>
</gene>
<keyword evidence="10" id="KW-0902">Two-component regulatory system</keyword>
<dbReference type="CDD" id="cd00130">
    <property type="entry name" value="PAS"/>
    <property type="match status" value="3"/>
</dbReference>
<evidence type="ECO:0000313" key="21">
    <source>
        <dbReference type="Proteomes" id="UP000326678"/>
    </source>
</evidence>
<dbReference type="InterPro" id="IPR029016">
    <property type="entry name" value="GAF-like_dom_sf"/>
</dbReference>
<dbReference type="InterPro" id="IPR003594">
    <property type="entry name" value="HATPase_dom"/>
</dbReference>
<dbReference type="Gene3D" id="3.30.450.40">
    <property type="match status" value="2"/>
</dbReference>
<protein>
    <recommendedName>
        <fullName evidence="13">Circadian input-output histidine kinase CikA</fullName>
        <ecNumber evidence="4">2.7.13.3</ecNumber>
    </recommendedName>
</protein>
<evidence type="ECO:0000256" key="1">
    <source>
        <dbReference type="ARBA" id="ARBA00000085"/>
    </source>
</evidence>
<dbReference type="PROSITE" id="PS50112">
    <property type="entry name" value="PAS"/>
    <property type="match status" value="3"/>
</dbReference>
<dbReference type="Proteomes" id="UP000326678">
    <property type="component" value="Chromosome Gxm2"/>
</dbReference>
<dbReference type="GO" id="GO:0000155">
    <property type="term" value="F:phosphorelay sensor kinase activity"/>
    <property type="evidence" value="ECO:0007669"/>
    <property type="project" value="InterPro"/>
</dbReference>
<dbReference type="Pfam" id="PF00989">
    <property type="entry name" value="PAS"/>
    <property type="match status" value="2"/>
</dbReference>
<dbReference type="InterPro" id="IPR003018">
    <property type="entry name" value="GAF"/>
</dbReference>
<feature type="domain" description="Histidine kinase" evidence="16">
    <location>
        <begin position="1122"/>
        <end position="1358"/>
    </location>
</feature>
<dbReference type="InterPro" id="IPR013767">
    <property type="entry name" value="PAS_fold"/>
</dbReference>
<dbReference type="InterPro" id="IPR013655">
    <property type="entry name" value="PAS_fold_3"/>
</dbReference>
<feature type="domain" description="Response regulatory" evidence="17">
    <location>
        <begin position="1384"/>
        <end position="1504"/>
    </location>
</feature>
<dbReference type="InterPro" id="IPR011006">
    <property type="entry name" value="CheY-like_superfamily"/>
</dbReference>
<comment type="subcellular location">
    <subcellularLocation>
        <location evidence="2">Membrane</location>
    </subcellularLocation>
</comment>
<dbReference type="InterPro" id="IPR036097">
    <property type="entry name" value="HisK_dim/P_sf"/>
</dbReference>
<dbReference type="SMART" id="SM00387">
    <property type="entry name" value="HATPase_c"/>
    <property type="match status" value="1"/>
</dbReference>
<dbReference type="PANTHER" id="PTHR43047:SF72">
    <property type="entry name" value="OSMOSENSING HISTIDINE PROTEIN KINASE SLN1"/>
    <property type="match status" value="1"/>
</dbReference>
<dbReference type="CDD" id="cd16922">
    <property type="entry name" value="HATPase_EvgS-ArcB-TorS-like"/>
    <property type="match status" value="1"/>
</dbReference>
<keyword evidence="6" id="KW-0808">Transferase</keyword>
<dbReference type="InterPro" id="IPR001789">
    <property type="entry name" value="Sig_transdc_resp-reg_receiver"/>
</dbReference>
<dbReference type="GO" id="GO:0009927">
    <property type="term" value="F:histidine phosphotransfer kinase activity"/>
    <property type="evidence" value="ECO:0007669"/>
    <property type="project" value="TreeGrafter"/>
</dbReference>
<keyword evidence="11" id="KW-0472">Membrane</keyword>
<evidence type="ECO:0000256" key="10">
    <source>
        <dbReference type="ARBA" id="ARBA00023012"/>
    </source>
</evidence>
<dbReference type="Pfam" id="PF08447">
    <property type="entry name" value="PAS_3"/>
    <property type="match status" value="1"/>
</dbReference>
<dbReference type="Pfam" id="PF08448">
    <property type="entry name" value="PAS_4"/>
    <property type="match status" value="1"/>
</dbReference>
<dbReference type="SUPFAM" id="SSF55785">
    <property type="entry name" value="PYP-like sensor domain (PAS domain)"/>
    <property type="match status" value="6"/>
</dbReference>
<evidence type="ECO:0000313" key="20">
    <source>
        <dbReference type="EMBL" id="QFS50143.1"/>
    </source>
</evidence>
<dbReference type="GO" id="GO:0005886">
    <property type="term" value="C:plasma membrane"/>
    <property type="evidence" value="ECO:0007669"/>
    <property type="project" value="TreeGrafter"/>
</dbReference>
<dbReference type="Gene3D" id="3.40.50.2300">
    <property type="match status" value="1"/>
</dbReference>
<evidence type="ECO:0000259" key="19">
    <source>
        <dbReference type="PROSITE" id="PS50113"/>
    </source>
</evidence>
<dbReference type="InterPro" id="IPR003661">
    <property type="entry name" value="HisK_dim/P_dom"/>
</dbReference>
<dbReference type="EC" id="2.7.13.3" evidence="4"/>
<evidence type="ECO:0000259" key="18">
    <source>
        <dbReference type="PROSITE" id="PS50112"/>
    </source>
</evidence>
<feature type="domain" description="PAS" evidence="18">
    <location>
        <begin position="396"/>
        <end position="467"/>
    </location>
</feature>
<keyword evidence="12" id="KW-0131">Cell cycle</keyword>
<dbReference type="InterPro" id="IPR013656">
    <property type="entry name" value="PAS_4"/>
</dbReference>
<dbReference type="SUPFAM" id="SSF52172">
    <property type="entry name" value="CheY-like"/>
    <property type="match status" value="1"/>
</dbReference>
<feature type="domain" description="PAC" evidence="19">
    <location>
        <begin position="880"/>
        <end position="931"/>
    </location>
</feature>
<dbReference type="NCBIfam" id="TIGR00229">
    <property type="entry name" value="sensory_box"/>
    <property type="match status" value="5"/>
</dbReference>
<dbReference type="Gene3D" id="3.30.450.20">
    <property type="entry name" value="PAS domain"/>
    <property type="match status" value="6"/>
</dbReference>
<organism evidence="20 21">
    <name type="scientific">Nostoc sphaeroides CCNUC1</name>
    <dbReference type="NCBI Taxonomy" id="2653204"/>
    <lineage>
        <taxon>Bacteria</taxon>
        <taxon>Bacillati</taxon>
        <taxon>Cyanobacteriota</taxon>
        <taxon>Cyanophyceae</taxon>
        <taxon>Nostocales</taxon>
        <taxon>Nostocaceae</taxon>
        <taxon>Nostoc</taxon>
    </lineage>
</organism>
<dbReference type="InterPro" id="IPR001610">
    <property type="entry name" value="PAC"/>
</dbReference>
<evidence type="ECO:0000256" key="3">
    <source>
        <dbReference type="ARBA" id="ARBA00006402"/>
    </source>
</evidence>
<dbReference type="Gene3D" id="1.10.287.130">
    <property type="match status" value="1"/>
</dbReference>
<evidence type="ECO:0000256" key="2">
    <source>
        <dbReference type="ARBA" id="ARBA00004370"/>
    </source>
</evidence>
<dbReference type="Pfam" id="PF02518">
    <property type="entry name" value="HATPase_c"/>
    <property type="match status" value="1"/>
</dbReference>
<dbReference type="SUPFAM" id="SSF47384">
    <property type="entry name" value="Homodimeric domain of signal transducing histidine kinase"/>
    <property type="match status" value="1"/>
</dbReference>
<proteinExistence type="inferred from homology"/>
<dbReference type="SUPFAM" id="SSF55874">
    <property type="entry name" value="ATPase domain of HSP90 chaperone/DNA topoisomerase II/histidine kinase"/>
    <property type="match status" value="1"/>
</dbReference>
<dbReference type="SMART" id="SM00448">
    <property type="entry name" value="REC"/>
    <property type="match status" value="1"/>
</dbReference>
<feature type="region of interest" description="Disordered" evidence="15">
    <location>
        <begin position="1260"/>
        <end position="1285"/>
    </location>
</feature>
<dbReference type="InterPro" id="IPR000014">
    <property type="entry name" value="PAS"/>
</dbReference>
<dbReference type="PROSITE" id="PS50113">
    <property type="entry name" value="PAC"/>
    <property type="match status" value="3"/>
</dbReference>
<dbReference type="KEGG" id="nsh:GXM_07637"/>
<feature type="domain" description="PAS" evidence="18">
    <location>
        <begin position="520"/>
        <end position="572"/>
    </location>
</feature>
<feature type="domain" description="PAS" evidence="18">
    <location>
        <begin position="806"/>
        <end position="876"/>
    </location>
</feature>
<keyword evidence="8" id="KW-0418">Kinase</keyword>
<evidence type="ECO:0000256" key="8">
    <source>
        <dbReference type="ARBA" id="ARBA00022777"/>
    </source>
</evidence>
<dbReference type="Pfam" id="PF01590">
    <property type="entry name" value="GAF"/>
    <property type="match status" value="1"/>
</dbReference>
<dbReference type="PROSITE" id="PS50110">
    <property type="entry name" value="RESPONSE_REGULATORY"/>
    <property type="match status" value="1"/>
</dbReference>
<evidence type="ECO:0000256" key="13">
    <source>
        <dbReference type="ARBA" id="ARBA00074306"/>
    </source>
</evidence>
<dbReference type="SMART" id="SM00065">
    <property type="entry name" value="GAF"/>
    <property type="match status" value="2"/>
</dbReference>
<evidence type="ECO:0000259" key="16">
    <source>
        <dbReference type="PROSITE" id="PS50109"/>
    </source>
</evidence>
<evidence type="ECO:0000256" key="11">
    <source>
        <dbReference type="ARBA" id="ARBA00023136"/>
    </source>
</evidence>
<dbReference type="InterPro" id="IPR004358">
    <property type="entry name" value="Sig_transdc_His_kin-like_C"/>
</dbReference>
<evidence type="ECO:0000256" key="4">
    <source>
        <dbReference type="ARBA" id="ARBA00012438"/>
    </source>
</evidence>
<dbReference type="PROSITE" id="PS50109">
    <property type="entry name" value="HIS_KIN"/>
    <property type="match status" value="1"/>
</dbReference>
<dbReference type="GO" id="GO:0005524">
    <property type="term" value="F:ATP binding"/>
    <property type="evidence" value="ECO:0007669"/>
    <property type="project" value="UniProtKB-KW"/>
</dbReference>
<dbReference type="GO" id="GO:0006355">
    <property type="term" value="P:regulation of DNA-templated transcription"/>
    <property type="evidence" value="ECO:0007669"/>
    <property type="project" value="InterPro"/>
</dbReference>
<feature type="modified residue" description="4-aspartylphosphate" evidence="14">
    <location>
        <position position="1433"/>
    </location>
</feature>
<dbReference type="InterPro" id="IPR035965">
    <property type="entry name" value="PAS-like_dom_sf"/>
</dbReference>
<keyword evidence="21" id="KW-1185">Reference proteome</keyword>
<keyword evidence="9" id="KW-0067">ATP-binding</keyword>